<dbReference type="AlphaFoldDB" id="A0A0K6GCL0"/>
<gene>
    <name evidence="1" type="ORF">RSOLAG22IIIB_06094</name>
</gene>
<proteinExistence type="predicted"/>
<evidence type="ECO:0000313" key="2">
    <source>
        <dbReference type="Proteomes" id="UP000044841"/>
    </source>
</evidence>
<accession>A0A0K6GCL0</accession>
<protein>
    <submittedName>
        <fullName evidence="1">Uncharacterized protein</fullName>
    </submittedName>
</protein>
<sequence>MNDHSLTGKTESLFSGEFSRALNTDSSAVSVSEGTKVEGDPKKRFEKLQSSEITPSLESLIVKPVSLGEKLAARKRLIPNAVGSTKHEGEEASSNLKGLIYRHLCLPSDSDWSPFNGLSTAEERAEIEEAVHVGWWKLQSKHHFKEAETGHRALKDLQRAMSAAKIFTSVAQENRTIIDAFKALLEADLEGGHEPPIPMAELAEKDPR</sequence>
<name>A0A0K6GCL0_9AGAM</name>
<dbReference type="EMBL" id="CYGV01001623">
    <property type="protein sequence ID" value="CUA76104.1"/>
    <property type="molecule type" value="Genomic_DNA"/>
</dbReference>
<evidence type="ECO:0000313" key="1">
    <source>
        <dbReference type="EMBL" id="CUA76104.1"/>
    </source>
</evidence>
<keyword evidence="2" id="KW-1185">Reference proteome</keyword>
<reference evidence="1 2" key="1">
    <citation type="submission" date="2015-07" db="EMBL/GenBank/DDBJ databases">
        <authorList>
            <person name="Noorani M."/>
        </authorList>
    </citation>
    <scope>NUCLEOTIDE SEQUENCE [LARGE SCALE GENOMIC DNA]</scope>
    <source>
        <strain evidence="1">BBA 69670</strain>
    </source>
</reference>
<organism evidence="1 2">
    <name type="scientific">Rhizoctonia solani</name>
    <dbReference type="NCBI Taxonomy" id="456999"/>
    <lineage>
        <taxon>Eukaryota</taxon>
        <taxon>Fungi</taxon>
        <taxon>Dikarya</taxon>
        <taxon>Basidiomycota</taxon>
        <taxon>Agaricomycotina</taxon>
        <taxon>Agaricomycetes</taxon>
        <taxon>Cantharellales</taxon>
        <taxon>Ceratobasidiaceae</taxon>
        <taxon>Rhizoctonia</taxon>
    </lineage>
</organism>
<dbReference type="Proteomes" id="UP000044841">
    <property type="component" value="Unassembled WGS sequence"/>
</dbReference>